<accession>A0AC35GIX2</accession>
<proteinExistence type="predicted"/>
<evidence type="ECO:0000313" key="2">
    <source>
        <dbReference type="WBParaSite" id="PS1159_v2.g5628.t1"/>
    </source>
</evidence>
<organism evidence="1 2">
    <name type="scientific">Panagrolaimus sp. PS1159</name>
    <dbReference type="NCBI Taxonomy" id="55785"/>
    <lineage>
        <taxon>Eukaryota</taxon>
        <taxon>Metazoa</taxon>
        <taxon>Ecdysozoa</taxon>
        <taxon>Nematoda</taxon>
        <taxon>Chromadorea</taxon>
        <taxon>Rhabditida</taxon>
        <taxon>Tylenchina</taxon>
        <taxon>Panagrolaimomorpha</taxon>
        <taxon>Panagrolaimoidea</taxon>
        <taxon>Panagrolaimidae</taxon>
        <taxon>Panagrolaimus</taxon>
    </lineage>
</organism>
<dbReference type="WBParaSite" id="PS1159_v2.g5628.t1">
    <property type="protein sequence ID" value="PS1159_v2.g5628.t1"/>
    <property type="gene ID" value="PS1159_v2.g5628"/>
</dbReference>
<evidence type="ECO:0000313" key="1">
    <source>
        <dbReference type="Proteomes" id="UP000887580"/>
    </source>
</evidence>
<reference evidence="2" key="1">
    <citation type="submission" date="2022-11" db="UniProtKB">
        <authorList>
            <consortium name="WormBaseParasite"/>
        </authorList>
    </citation>
    <scope>IDENTIFICATION</scope>
</reference>
<dbReference type="Proteomes" id="UP000887580">
    <property type="component" value="Unplaced"/>
</dbReference>
<protein>
    <submittedName>
        <fullName evidence="2">Uncharacterized protein</fullName>
    </submittedName>
</protein>
<sequence length="262" mass="29716">MPNFDRIKTEANEIIKELNAVNNQCVLTEKTKSVIHQMLLVIDSCTEIIDAKNETIAAKEDIIVEQNNHITLLNQTQRLTQQIVDAPKLREHNRSIVIKNLPESLKTTVAEVTKEDQEKVEKLINDVGAYSQVAACYRMGKKVDQNGKPRIRLMKVQLQTSSQARELIMNAKNLKGNQNYQKVVIRKSMTASELAEESKKIEQLQNRINELKILNPQMQYVIYAGKICEKQLDGSKPVPVKNETLNINFTGGNSEPMDASKF</sequence>
<name>A0AC35GIX2_9BILA</name>